<feature type="domain" description="Cellulose-binding Sde182 C-terminal" evidence="3">
    <location>
        <begin position="473"/>
        <end position="552"/>
    </location>
</feature>
<dbReference type="RefSeq" id="WP_228714450.1">
    <property type="nucleotide sequence ID" value="NZ_SIHJ01000001.1"/>
</dbReference>
<evidence type="ECO:0000259" key="3">
    <source>
        <dbReference type="Pfam" id="PF21027"/>
    </source>
</evidence>
<organism evidence="4 5">
    <name type="scientific">Posidoniimonas corsicana</name>
    <dbReference type="NCBI Taxonomy" id="1938618"/>
    <lineage>
        <taxon>Bacteria</taxon>
        <taxon>Pseudomonadati</taxon>
        <taxon>Planctomycetota</taxon>
        <taxon>Planctomycetia</taxon>
        <taxon>Pirellulales</taxon>
        <taxon>Lacipirellulaceae</taxon>
        <taxon>Posidoniimonas</taxon>
    </lineage>
</organism>
<reference evidence="4 5" key="1">
    <citation type="submission" date="2019-02" db="EMBL/GenBank/DDBJ databases">
        <title>Deep-cultivation of Planctomycetes and their phenomic and genomic characterization uncovers novel biology.</title>
        <authorList>
            <person name="Wiegand S."/>
            <person name="Jogler M."/>
            <person name="Boedeker C."/>
            <person name="Pinto D."/>
            <person name="Vollmers J."/>
            <person name="Rivas-Marin E."/>
            <person name="Kohn T."/>
            <person name="Peeters S.H."/>
            <person name="Heuer A."/>
            <person name="Rast P."/>
            <person name="Oberbeckmann S."/>
            <person name="Bunk B."/>
            <person name="Jeske O."/>
            <person name="Meyerdierks A."/>
            <person name="Storesund J.E."/>
            <person name="Kallscheuer N."/>
            <person name="Luecker S."/>
            <person name="Lage O.M."/>
            <person name="Pohl T."/>
            <person name="Merkel B.J."/>
            <person name="Hornburger P."/>
            <person name="Mueller R.-W."/>
            <person name="Bruemmer F."/>
            <person name="Labrenz M."/>
            <person name="Spormann A.M."/>
            <person name="Op Den Camp H."/>
            <person name="Overmann J."/>
            <person name="Amann R."/>
            <person name="Jetten M.S.M."/>
            <person name="Mascher T."/>
            <person name="Medema M.H."/>
            <person name="Devos D.P."/>
            <person name="Kaster A.-K."/>
            <person name="Ovreas L."/>
            <person name="Rohde M."/>
            <person name="Galperin M.Y."/>
            <person name="Jogler C."/>
        </authorList>
    </citation>
    <scope>NUCLEOTIDE SEQUENCE [LARGE SCALE GENOMIC DNA]</scope>
    <source>
        <strain evidence="4 5">KOR34</strain>
    </source>
</reference>
<dbReference type="Gene3D" id="2.60.40.10">
    <property type="entry name" value="Immunoglobulins"/>
    <property type="match status" value="1"/>
</dbReference>
<dbReference type="EMBL" id="SIHJ01000001">
    <property type="protein sequence ID" value="TWT35253.1"/>
    <property type="molecule type" value="Genomic_DNA"/>
</dbReference>
<dbReference type="Proteomes" id="UP000316714">
    <property type="component" value="Unassembled WGS sequence"/>
</dbReference>
<gene>
    <name evidence="4" type="ORF">KOR34_01410</name>
</gene>
<feature type="domain" description="Cellulose-binding Sde182 nucleoside hydrolase-like" evidence="2">
    <location>
        <begin position="106"/>
        <end position="373"/>
    </location>
</feature>
<evidence type="ECO:0000256" key="1">
    <source>
        <dbReference type="SAM" id="SignalP"/>
    </source>
</evidence>
<dbReference type="GO" id="GO:0016799">
    <property type="term" value="F:hydrolase activity, hydrolyzing N-glycosyl compounds"/>
    <property type="evidence" value="ECO:0007669"/>
    <property type="project" value="InterPro"/>
</dbReference>
<comment type="caution">
    <text evidence="4">The sequence shown here is derived from an EMBL/GenBank/DDBJ whole genome shotgun (WGS) entry which is preliminary data.</text>
</comment>
<dbReference type="AlphaFoldDB" id="A0A5C5VB87"/>
<feature type="chain" id="PRO_5023097803" description="Secreted protein containing DUF1593" evidence="1">
    <location>
        <begin position="23"/>
        <end position="555"/>
    </location>
</feature>
<protein>
    <recommendedName>
        <fullName evidence="6">Secreted protein containing DUF1593</fullName>
    </recommendedName>
</protein>
<evidence type="ECO:0000313" key="5">
    <source>
        <dbReference type="Proteomes" id="UP000316714"/>
    </source>
</evidence>
<sequence length="555" mass="62033" precursor="true">MSGFLLTIPMVLILMGASQTLASEPGASTYRGDAGLVRNGDSSNYQLAQQAYRNVRQGANTGAYWSTAASQGPSVSHSDVTGVQPAIAVSATQRSSGKGRANGRPRIVVTTDGEIDDECSMVRFLLYANEWDIEAIVTSSSQYHWQGHEWAGDNWLDPYLEGYAEVYSNLVKHDPAYPTPAYLLERTKMGNVKAEGEMEEVTEGSKLIVKILLDDSDDRPVWLQAWGGTNTIARSLKTIEDEHPERMAEVAAKIRLYCIFEQDSTFQDYILPHWGKHNITAIISDQFEAIAYRWKKIQPKEHHKYFAAPWMKENILNSHGPLCALYKSHATDDDGFDKGDFRSEGDSPAFLHNVMTGLRGMESPDWGGWGGRFVRVRDNTWMDPAPYDGYEHPKGRYFRETCWGRLSINSGITSHNDPRMLKFFKPAWRWSVAQQNDWAGRADWCVKPYAEANHPPVVKLKHSVDLKASPGSKVQLSAQGTSDPDGDKLAYHWWQYEEADTYGGVVEILAAKERDASFVVPEDAKGSTIHAVCEVTDAGSPPLTRYQRVVVETGQ</sequence>
<dbReference type="Gene3D" id="3.90.245.10">
    <property type="entry name" value="Ribonucleoside hydrolase-like"/>
    <property type="match status" value="1"/>
</dbReference>
<evidence type="ECO:0000259" key="2">
    <source>
        <dbReference type="Pfam" id="PF07632"/>
    </source>
</evidence>
<keyword evidence="5" id="KW-1185">Reference proteome</keyword>
<dbReference type="InterPro" id="IPR011483">
    <property type="entry name" value="Sde182_NH-like"/>
</dbReference>
<evidence type="ECO:0008006" key="6">
    <source>
        <dbReference type="Google" id="ProtNLM"/>
    </source>
</evidence>
<dbReference type="InterPro" id="IPR013783">
    <property type="entry name" value="Ig-like_fold"/>
</dbReference>
<dbReference type="InterPro" id="IPR036452">
    <property type="entry name" value="Ribo_hydro-like"/>
</dbReference>
<dbReference type="Pfam" id="PF21027">
    <property type="entry name" value="Sde0182_C"/>
    <property type="match status" value="1"/>
</dbReference>
<keyword evidence="1" id="KW-0732">Signal</keyword>
<dbReference type="InterPro" id="IPR048527">
    <property type="entry name" value="Sde182_C"/>
</dbReference>
<evidence type="ECO:0000313" key="4">
    <source>
        <dbReference type="EMBL" id="TWT35253.1"/>
    </source>
</evidence>
<name>A0A5C5VB87_9BACT</name>
<proteinExistence type="predicted"/>
<dbReference type="Pfam" id="PF07632">
    <property type="entry name" value="Sde182_NH-like"/>
    <property type="match status" value="1"/>
</dbReference>
<accession>A0A5C5VB87</accession>
<feature type="signal peptide" evidence="1">
    <location>
        <begin position="1"/>
        <end position="22"/>
    </location>
</feature>